<dbReference type="Gene3D" id="3.40.50.300">
    <property type="entry name" value="P-loop containing nucleotide triphosphate hydrolases"/>
    <property type="match status" value="1"/>
</dbReference>
<protein>
    <recommendedName>
        <fullName evidence="1">ATPase AAA-type core domain-containing protein</fullName>
    </recommendedName>
</protein>
<gene>
    <name evidence="2" type="ORF">GP2_070_00020</name>
</gene>
<dbReference type="PANTHER" id="PTHR40396:SF1">
    <property type="entry name" value="ATPASE AAA-TYPE CORE DOMAIN-CONTAINING PROTEIN"/>
    <property type="match status" value="1"/>
</dbReference>
<organism evidence="2 3">
    <name type="scientific">Gordonia paraffinivorans NBRC 108238</name>
    <dbReference type="NCBI Taxonomy" id="1223543"/>
    <lineage>
        <taxon>Bacteria</taxon>
        <taxon>Bacillati</taxon>
        <taxon>Actinomycetota</taxon>
        <taxon>Actinomycetes</taxon>
        <taxon>Mycobacteriales</taxon>
        <taxon>Gordoniaceae</taxon>
        <taxon>Gordonia</taxon>
    </lineage>
</organism>
<dbReference type="SUPFAM" id="SSF52540">
    <property type="entry name" value="P-loop containing nucleoside triphosphate hydrolases"/>
    <property type="match status" value="1"/>
</dbReference>
<comment type="caution">
    <text evidence="2">The sequence shown here is derived from an EMBL/GenBank/DDBJ whole genome shotgun (WGS) entry which is preliminary data.</text>
</comment>
<dbReference type="InterPro" id="IPR003959">
    <property type="entry name" value="ATPase_AAA_core"/>
</dbReference>
<evidence type="ECO:0000313" key="3">
    <source>
        <dbReference type="Proteomes" id="UP000035021"/>
    </source>
</evidence>
<evidence type="ECO:0000313" key="2">
    <source>
        <dbReference type="EMBL" id="GAC86275.1"/>
    </source>
</evidence>
<accession>A0ABQ0IRX9</accession>
<dbReference type="PANTHER" id="PTHR40396">
    <property type="entry name" value="ATPASE-LIKE PROTEIN"/>
    <property type="match status" value="1"/>
</dbReference>
<feature type="domain" description="ATPase AAA-type core" evidence="1">
    <location>
        <begin position="62"/>
        <end position="384"/>
    </location>
</feature>
<reference evidence="2 3" key="1">
    <citation type="submission" date="2013-02" db="EMBL/GenBank/DDBJ databases">
        <title>Whole genome shotgun sequence of Gordonia paraffinivorans NBRC 108238.</title>
        <authorList>
            <person name="Isaki-Nakamura S."/>
            <person name="Hosoyama A."/>
            <person name="Tsuchikane K."/>
            <person name="Ando Y."/>
            <person name="Baba S."/>
            <person name="Ohji S."/>
            <person name="Hamada M."/>
            <person name="Tamura T."/>
            <person name="Yamazoe A."/>
            <person name="Yamazaki S."/>
            <person name="Fujita N."/>
        </authorList>
    </citation>
    <scope>NUCLEOTIDE SEQUENCE [LARGE SCALE GENOMIC DNA]</scope>
    <source>
        <strain evidence="2 3">NBRC 108238</strain>
    </source>
</reference>
<dbReference type="InterPro" id="IPR027417">
    <property type="entry name" value="P-loop_NTPase"/>
</dbReference>
<name>A0ABQ0IRX9_9ACTN</name>
<proteinExistence type="predicted"/>
<sequence length="458" mass="51541">MSPKSAPKSHTMLVSFAAENVRSFRDRLDFSMEATAMAEPGMARAIPWRNEGRSLQKILPVAGVFGANASGKTTLLRAMADMRNFVRGSYAPQRGRSDNTLKTLRKPFRLDPHYEMHPSHFEIEVILDGVRHEYGFVVDDERVLREWARWYPRGKAALLFDREGMQLRMDRRGSKSRAIRELLREDALVLSIADAAGLELLEPLNRWFEENLLLCDAASRESRGGYTARLMENEDRRKQVLELLQVADLGITDAHRRQPPQEAVEFVETVIKALQSARKDQEDDDEDGVEIRAGDLHHIELSHRGTHGSVPFHISEESLGTVVWLGLVGPLLDALMGGHVLLVDELEASLHPLLVEQFVRLFQNRESNPHGAQLIFNSHEARLLGNSAEDRVIGRDQAWFAEKLPDGSTQLFSLVDLNPRKSEAIAKRYLAGRYGATPILSSTEFTALAALMTTDIPR</sequence>
<dbReference type="Pfam" id="PF13304">
    <property type="entry name" value="AAA_21"/>
    <property type="match status" value="1"/>
</dbReference>
<dbReference type="Proteomes" id="UP000035021">
    <property type="component" value="Unassembled WGS sequence"/>
</dbReference>
<keyword evidence="3" id="KW-1185">Reference proteome</keyword>
<dbReference type="EMBL" id="BAOQ01000070">
    <property type="protein sequence ID" value="GAC86275.1"/>
    <property type="molecule type" value="Genomic_DNA"/>
</dbReference>
<evidence type="ECO:0000259" key="1">
    <source>
        <dbReference type="Pfam" id="PF13304"/>
    </source>
</evidence>